<protein>
    <submittedName>
        <fullName evidence="1">Uncharacterized protein</fullName>
    </submittedName>
</protein>
<name>A0A6M3L1L3_9ZZZZ</name>
<evidence type="ECO:0000313" key="1">
    <source>
        <dbReference type="EMBL" id="QJA88239.1"/>
    </source>
</evidence>
<dbReference type="EMBL" id="MT142764">
    <property type="protein sequence ID" value="QJA88239.1"/>
    <property type="molecule type" value="Genomic_DNA"/>
</dbReference>
<sequence>MGEADGVNKRRLTHIVEIKMYNDRYVEVALKEGESDPYTMIELLSAGVEIMSRIARKQFHDYVREVNEEQIKAFGAKEFIDKMKAH</sequence>
<proteinExistence type="predicted"/>
<gene>
    <name evidence="1" type="ORF">MM415B02800_0008</name>
</gene>
<organism evidence="1">
    <name type="scientific">viral metagenome</name>
    <dbReference type="NCBI Taxonomy" id="1070528"/>
    <lineage>
        <taxon>unclassified sequences</taxon>
        <taxon>metagenomes</taxon>
        <taxon>organismal metagenomes</taxon>
    </lineage>
</organism>
<reference evidence="1" key="1">
    <citation type="submission" date="2020-03" db="EMBL/GenBank/DDBJ databases">
        <title>The deep terrestrial virosphere.</title>
        <authorList>
            <person name="Holmfeldt K."/>
            <person name="Nilsson E."/>
            <person name="Simone D."/>
            <person name="Lopez-Fernandez M."/>
            <person name="Wu X."/>
            <person name="de Brujin I."/>
            <person name="Lundin D."/>
            <person name="Andersson A."/>
            <person name="Bertilsson S."/>
            <person name="Dopson M."/>
        </authorList>
    </citation>
    <scope>NUCLEOTIDE SEQUENCE</scope>
    <source>
        <strain evidence="1">MM415B02800</strain>
    </source>
</reference>
<accession>A0A6M3L1L3</accession>
<dbReference type="AlphaFoldDB" id="A0A6M3L1L3"/>